<dbReference type="InterPro" id="IPR035897">
    <property type="entry name" value="Toll_tir_struct_dom_sf"/>
</dbReference>
<dbReference type="eggNOG" id="COG1061">
    <property type="taxonomic scope" value="Bacteria"/>
</dbReference>
<dbReference type="GO" id="GO:0016787">
    <property type="term" value="F:hydrolase activity"/>
    <property type="evidence" value="ECO:0007669"/>
    <property type="project" value="InterPro"/>
</dbReference>
<dbReference type="SUPFAM" id="SSF52200">
    <property type="entry name" value="Toll/Interleukin receptor TIR domain"/>
    <property type="match status" value="1"/>
</dbReference>
<dbReference type="InterPro" id="IPR000157">
    <property type="entry name" value="TIR_dom"/>
</dbReference>
<dbReference type="GO" id="GO:0003677">
    <property type="term" value="F:DNA binding"/>
    <property type="evidence" value="ECO:0007669"/>
    <property type="project" value="InterPro"/>
</dbReference>
<evidence type="ECO:0000256" key="1">
    <source>
        <dbReference type="SAM" id="MobiDB-lite"/>
    </source>
</evidence>
<feature type="region of interest" description="Disordered" evidence="1">
    <location>
        <begin position="1022"/>
        <end position="1054"/>
    </location>
</feature>
<dbReference type="Gene3D" id="3.40.50.300">
    <property type="entry name" value="P-loop containing nucleotide triphosphate hydrolases"/>
    <property type="match status" value="1"/>
</dbReference>
<protein>
    <submittedName>
        <fullName evidence="3">TIR protein</fullName>
    </submittedName>
</protein>
<dbReference type="InterPro" id="IPR050742">
    <property type="entry name" value="Helicase_Restrict-Modif_Enz"/>
</dbReference>
<organism evidence="3 4">
    <name type="scientific">Chthoniobacter flavus Ellin428</name>
    <dbReference type="NCBI Taxonomy" id="497964"/>
    <lineage>
        <taxon>Bacteria</taxon>
        <taxon>Pseudomonadati</taxon>
        <taxon>Verrucomicrobiota</taxon>
        <taxon>Spartobacteria</taxon>
        <taxon>Chthoniobacterales</taxon>
        <taxon>Chthoniobacteraceae</taxon>
        <taxon>Chthoniobacter</taxon>
    </lineage>
</organism>
<dbReference type="InterPro" id="IPR027417">
    <property type="entry name" value="P-loop_NTPase"/>
</dbReference>
<dbReference type="PANTHER" id="PTHR47396">
    <property type="entry name" value="TYPE I RESTRICTION ENZYME ECOKI R PROTEIN"/>
    <property type="match status" value="1"/>
</dbReference>
<comment type="caution">
    <text evidence="3">The sequence shown here is derived from an EMBL/GenBank/DDBJ whole genome shotgun (WGS) entry which is preliminary data.</text>
</comment>
<dbReference type="PROSITE" id="PS50104">
    <property type="entry name" value="TIR"/>
    <property type="match status" value="1"/>
</dbReference>
<dbReference type="SUPFAM" id="SSF52540">
    <property type="entry name" value="P-loop containing nucleoside triphosphate hydrolases"/>
    <property type="match status" value="2"/>
</dbReference>
<keyword evidence="4" id="KW-1185">Reference proteome</keyword>
<feature type="domain" description="TIR" evidence="2">
    <location>
        <begin position="1049"/>
        <end position="1181"/>
    </location>
</feature>
<dbReference type="GO" id="GO:0005524">
    <property type="term" value="F:ATP binding"/>
    <property type="evidence" value="ECO:0007669"/>
    <property type="project" value="InterPro"/>
</dbReference>
<dbReference type="Gene3D" id="3.40.50.10140">
    <property type="entry name" value="Toll/interleukin-1 receptor homology (TIR) domain"/>
    <property type="match status" value="1"/>
</dbReference>
<dbReference type="STRING" id="497964.CfE428DRAFT_1853"/>
<name>B4CYW5_9BACT</name>
<dbReference type="EMBL" id="ABVL01000004">
    <property type="protein sequence ID" value="EDY20656.1"/>
    <property type="molecule type" value="Genomic_DNA"/>
</dbReference>
<dbReference type="InterPro" id="IPR006935">
    <property type="entry name" value="Helicase/UvrB_N"/>
</dbReference>
<dbReference type="GO" id="GO:0007165">
    <property type="term" value="P:signal transduction"/>
    <property type="evidence" value="ECO:0007669"/>
    <property type="project" value="InterPro"/>
</dbReference>
<dbReference type="Pfam" id="PF04851">
    <property type="entry name" value="ResIII"/>
    <property type="match status" value="1"/>
</dbReference>
<feature type="compositionally biased region" description="Polar residues" evidence="1">
    <location>
        <begin position="1043"/>
        <end position="1054"/>
    </location>
</feature>
<gene>
    <name evidence="3" type="ORF">CfE428DRAFT_1853</name>
</gene>
<dbReference type="PANTHER" id="PTHR47396:SF1">
    <property type="entry name" value="ATP-DEPENDENT HELICASE IRC3-RELATED"/>
    <property type="match status" value="1"/>
</dbReference>
<dbReference type="Pfam" id="PF13676">
    <property type="entry name" value="TIR_2"/>
    <property type="match status" value="1"/>
</dbReference>
<reference evidence="3 4" key="1">
    <citation type="journal article" date="2011" name="J. Bacteriol.">
        <title>Genome sequence of Chthoniobacter flavus Ellin428, an aerobic heterotrophic soil bacterium.</title>
        <authorList>
            <person name="Kant R."/>
            <person name="van Passel M.W."/>
            <person name="Palva A."/>
            <person name="Lucas S."/>
            <person name="Lapidus A."/>
            <person name="Glavina Del Rio T."/>
            <person name="Dalin E."/>
            <person name="Tice H."/>
            <person name="Bruce D."/>
            <person name="Goodwin L."/>
            <person name="Pitluck S."/>
            <person name="Larimer F.W."/>
            <person name="Land M.L."/>
            <person name="Hauser L."/>
            <person name="Sangwan P."/>
            <person name="de Vos W.M."/>
            <person name="Janssen P.H."/>
            <person name="Smidt H."/>
        </authorList>
    </citation>
    <scope>NUCLEOTIDE SEQUENCE [LARGE SCALE GENOMIC DNA]</scope>
    <source>
        <strain evidence="3 4">Ellin428</strain>
    </source>
</reference>
<evidence type="ECO:0000259" key="2">
    <source>
        <dbReference type="PROSITE" id="PS50104"/>
    </source>
</evidence>
<dbReference type="SMART" id="SM00255">
    <property type="entry name" value="TIR"/>
    <property type="match status" value="1"/>
</dbReference>
<feature type="region of interest" description="Disordered" evidence="1">
    <location>
        <begin position="334"/>
        <end position="356"/>
    </location>
</feature>
<dbReference type="eggNOG" id="COG4916">
    <property type="taxonomic scope" value="Bacteria"/>
</dbReference>
<dbReference type="InParanoid" id="B4CYW5"/>
<evidence type="ECO:0000313" key="4">
    <source>
        <dbReference type="Proteomes" id="UP000005824"/>
    </source>
</evidence>
<evidence type="ECO:0000313" key="3">
    <source>
        <dbReference type="EMBL" id="EDY20656.1"/>
    </source>
</evidence>
<dbReference type="GO" id="GO:0005829">
    <property type="term" value="C:cytosol"/>
    <property type="evidence" value="ECO:0007669"/>
    <property type="project" value="TreeGrafter"/>
</dbReference>
<sequence length="1288" mass="145406">MPRKAKPAAPVPSEAPIQAPVEQPILNSPYYEPKEHWVYDKAGKANRIGGRRPARYWWTTQRTVSGQTELEGIGADYGSEPLPLVNALRADVARWRAANYENATATTKELLRHWQSKERSRRLFFCQIEAVETVIYLTEILAPNRRTRWTPEVTHEDFQKMLHGEKPDLAHMMSEDFFPRLIDGPNGSTSKSLTRLGCKMATGSGKTVVMAMIIAWAFCNRGRVPGDTRFPNTVLVCCPNLTVLERLQVLRPDNPGGNYFEQFDIVPSRMRGLLQQGKVHVTNWHAFAAESPHAEGGATYAVVNKGEESSDAFARRVLHDLYGRGSILVLNDEAHHAWRPPPPGKAKSNGAKTDEDEEIVDKVTTGEATEATVWVEGLDKLNEAVGITACVDLSATPFYLNGSGHIPGSPFPWLITDFGLVDAIESGITKIPRLPVSDESGRPDPKFFRLWDDIKANCQPADKYRGKPKPEVVWREAQAAFLTLASEWEQRFKYHQDAKPGQQFIPPVIIVVCDNVQIAQVFHEMISGETEEEIEGEDGKPQKVKRYNPGGVPFPLLANTEHKQVTIRIDSKLLDEAEAGVGSTKSKDAERLRELVANVGRKGTPGEDIRCVVSVQMLTEGWDASNVTQILGLRAFGSQLLCEQVVGRGLRRIDYTPDPETEMLSPEYVDVFGIPFSVIPFKGRQKDTPEPDDKPKNFVQALDERAAYEIRFPHVTGYVVDLGRPAIRCDVSKVEPLTIQTLENPTEVFVSPQVGIRTGDLGSFSFETTKLDREEFYANHHFQTILFEIARLIVHRLTDTAASGFRMFSRQQLFPQVLKIVREYADTRIQWNGADKRELALEKYVRPLVERLTTAIRPDDERGEPPILPVIDRFEPWGSSEDVEFATQRQVHPTIKSHVDQVVLDTEQWERSVAFRLESSEVVDFYVRNDHLDFSIPYEFMGVSHAFFPDFIVRLKNGANLVLEVKGLLGEKEKAKFEAARRWCTAVTNWGKAGRWQFHVSKDPETLKLELKHLTAESEAFATRGGQKPEIQVIDEPTPSPMPSTQRSSSPTVFLSHSSHDKPFVRRLQHDFEKAEIPVWLDEQEIGLGESISRSIEVGLEKSDYLLLVHSTHSAGSEWVKREVEAAINMQVNHSGIAVLTAVMDDAPLPILLKDRIFADFRKSYEAGRDFLMRFFKREASSVVCNLSSGDVPPGTVGMQLPGGGDDCPTRLSRLTHRELRKRMQQRLRRKDVIVAWYDLFEEQMDDQLPGKPIDLCLIELLDRCKQRQLTKDLLEILCEDWPHVDQS</sequence>
<dbReference type="Proteomes" id="UP000005824">
    <property type="component" value="Unassembled WGS sequence"/>
</dbReference>
<accession>B4CYW5</accession>
<proteinExistence type="predicted"/>